<dbReference type="CDD" id="cd08897">
    <property type="entry name" value="SRPBCC_CalC_Aha1-like_4"/>
    <property type="match status" value="1"/>
</dbReference>
<dbReference type="EMBL" id="LRXL01000026">
    <property type="protein sequence ID" value="OAB80449.1"/>
    <property type="molecule type" value="Genomic_DNA"/>
</dbReference>
<dbReference type="OrthoDB" id="384974at2"/>
<reference evidence="3 4" key="1">
    <citation type="submission" date="2016-02" db="EMBL/GenBank/DDBJ databases">
        <title>Ulvibacter sp. LPB0005, isolated from Thais luteostoma.</title>
        <authorList>
            <person name="Shin S.-K."/>
            <person name="Yi H."/>
        </authorList>
    </citation>
    <scope>NUCLEOTIDE SEQUENCE [LARGE SCALE GENOMIC DNA]</scope>
    <source>
        <strain evidence="3 4">LPB0005</strain>
    </source>
</reference>
<dbReference type="InterPro" id="IPR013538">
    <property type="entry name" value="ASHA1/2-like_C"/>
</dbReference>
<dbReference type="Pfam" id="PF08327">
    <property type="entry name" value="AHSA1"/>
    <property type="match status" value="1"/>
</dbReference>
<dbReference type="Gene3D" id="3.30.530.20">
    <property type="match status" value="1"/>
</dbReference>
<protein>
    <submittedName>
        <fullName evidence="3">Polyketide cyclase</fullName>
    </submittedName>
</protein>
<dbReference type="RefSeq" id="WP_068591033.1">
    <property type="nucleotide sequence ID" value="NZ_LRXL01000026.1"/>
</dbReference>
<dbReference type="AlphaFoldDB" id="A0A167J984"/>
<accession>A0A167J984</accession>
<dbReference type="InterPro" id="IPR023393">
    <property type="entry name" value="START-like_dom_sf"/>
</dbReference>
<keyword evidence="4" id="KW-1185">Reference proteome</keyword>
<evidence type="ECO:0000259" key="2">
    <source>
        <dbReference type="Pfam" id="PF08327"/>
    </source>
</evidence>
<comment type="caution">
    <text evidence="3">The sequence shown here is derived from an EMBL/GenBank/DDBJ whole genome shotgun (WGS) entry which is preliminary data.</text>
</comment>
<evidence type="ECO:0000313" key="3">
    <source>
        <dbReference type="EMBL" id="OAB80449.1"/>
    </source>
</evidence>
<sequence length="139" mass="16234">MNKEKTITVTTKVQSDLKQVWEVWTGPEHIKQWNSPSPDWHTPKAKNDLREKGRFSYRMEAKDGSMGFDFSGTYTKIVPYKHIAYTLDDDRKVSIDFKEMGDTVAITETFEPENENPIDMQRSGWQAILNAFKQYAEKH</sequence>
<organism evidence="3 4">
    <name type="scientific">Cochleicola gelatinilyticus</name>
    <dbReference type="NCBI Taxonomy" id="1763537"/>
    <lineage>
        <taxon>Bacteria</taxon>
        <taxon>Pseudomonadati</taxon>
        <taxon>Bacteroidota</taxon>
        <taxon>Flavobacteriia</taxon>
        <taxon>Flavobacteriales</taxon>
        <taxon>Flavobacteriaceae</taxon>
        <taxon>Cochleicola</taxon>
    </lineage>
</organism>
<evidence type="ECO:0000256" key="1">
    <source>
        <dbReference type="ARBA" id="ARBA00006817"/>
    </source>
</evidence>
<name>A0A167J984_9FLAO</name>
<dbReference type="STRING" id="1763537.ULVI_06865"/>
<evidence type="ECO:0000313" key="4">
    <source>
        <dbReference type="Proteomes" id="UP000077013"/>
    </source>
</evidence>
<dbReference type="Proteomes" id="UP000077013">
    <property type="component" value="Unassembled WGS sequence"/>
</dbReference>
<feature type="domain" description="Activator of Hsp90 ATPase homologue 1/2-like C-terminal" evidence="2">
    <location>
        <begin position="18"/>
        <end position="137"/>
    </location>
</feature>
<dbReference type="SUPFAM" id="SSF55961">
    <property type="entry name" value="Bet v1-like"/>
    <property type="match status" value="1"/>
</dbReference>
<proteinExistence type="inferred from homology"/>
<comment type="similarity">
    <text evidence="1">Belongs to the AHA1 family.</text>
</comment>
<gene>
    <name evidence="3" type="ORF">ULVI_06865</name>
</gene>